<dbReference type="SUPFAM" id="SSF50998">
    <property type="entry name" value="Quinoprotein alcohol dehydrogenase-like"/>
    <property type="match status" value="1"/>
</dbReference>
<evidence type="ECO:0000256" key="1">
    <source>
        <dbReference type="SAM" id="Phobius"/>
    </source>
</evidence>
<organism evidence="3 4">
    <name type="scientific">Actinotalea soli</name>
    <dbReference type="NCBI Taxonomy" id="2819234"/>
    <lineage>
        <taxon>Bacteria</taxon>
        <taxon>Bacillati</taxon>
        <taxon>Actinomycetota</taxon>
        <taxon>Actinomycetes</taxon>
        <taxon>Micrococcales</taxon>
        <taxon>Cellulomonadaceae</taxon>
        <taxon>Actinotalea</taxon>
    </lineage>
</organism>
<comment type="caution">
    <text evidence="3">The sequence shown here is derived from an EMBL/GenBank/DDBJ whole genome shotgun (WGS) entry which is preliminary data.</text>
</comment>
<sequence>MRRRDPGGGVVQVELVEADADHEVNGVGDGGGGDTRETGRARRLRRVGLAVILVGTIVTAMVVDARQNAARRVELAELGWVLPPVEGPLEEVWRSAGGWTLAHTDELFVLAGSEGGVRALDPATGAEAWTHDGAGANSTCSALLDYREARVEQLTADIVYCYPIDVYQERTPAEGVAVPIDFIEVATGTEISNLVVDGSLVVSDMVDGDLLVTFVDSSAALGVRRWDPRAGEVWSYRSAPGFVPNGVVLSSVDAGADEPDEGIPGSPVQLSYGVADGAVRLTDAIALDLATGEQVTVPPLEATSPNVNVWPLPDGGSVEVRLETSPDGGWSETGRVLDADGSLRFATDGIPRFSWQTDGSDAGVLTVFRPDGRVAGIDPETGQTRWSAANATPAFVLEDVMVLVGSAGVLAIDVHDGEERWHAEEIFVWNDTAATDGDVVLVQSLDGAVPELVALDLLTGAEAWRIPITGITGSYWRLDHRGGNLLLLGDEEILALG</sequence>
<dbReference type="RefSeq" id="WP_208056200.1">
    <property type="nucleotide sequence ID" value="NZ_JAGEMK010000006.1"/>
</dbReference>
<dbReference type="Proteomes" id="UP000664209">
    <property type="component" value="Unassembled WGS sequence"/>
</dbReference>
<keyword evidence="4" id="KW-1185">Reference proteome</keyword>
<dbReference type="InterPro" id="IPR011047">
    <property type="entry name" value="Quinoprotein_ADH-like_sf"/>
</dbReference>
<gene>
    <name evidence="3" type="ORF">J4G33_11960</name>
</gene>
<feature type="transmembrane region" description="Helical" evidence="1">
    <location>
        <begin position="46"/>
        <end position="63"/>
    </location>
</feature>
<accession>A0A939LPX0</accession>
<dbReference type="InterPro" id="IPR015943">
    <property type="entry name" value="WD40/YVTN_repeat-like_dom_sf"/>
</dbReference>
<dbReference type="InterPro" id="IPR002372">
    <property type="entry name" value="PQQ_rpt_dom"/>
</dbReference>
<name>A0A939LPX0_9CELL</name>
<feature type="domain" description="Pyrrolo-quinoline quinone repeat" evidence="2">
    <location>
        <begin position="344"/>
        <end position="490"/>
    </location>
</feature>
<evidence type="ECO:0000313" key="4">
    <source>
        <dbReference type="Proteomes" id="UP000664209"/>
    </source>
</evidence>
<dbReference type="Gene3D" id="2.130.10.10">
    <property type="entry name" value="YVTN repeat-like/Quinoprotein amine dehydrogenase"/>
    <property type="match status" value="1"/>
</dbReference>
<keyword evidence="1" id="KW-0812">Transmembrane</keyword>
<dbReference type="EMBL" id="JAGEMK010000006">
    <property type="protein sequence ID" value="MBO1752517.1"/>
    <property type="molecule type" value="Genomic_DNA"/>
</dbReference>
<evidence type="ECO:0000313" key="3">
    <source>
        <dbReference type="EMBL" id="MBO1752517.1"/>
    </source>
</evidence>
<dbReference type="PANTHER" id="PTHR34512">
    <property type="entry name" value="CELL SURFACE PROTEIN"/>
    <property type="match status" value="1"/>
</dbReference>
<evidence type="ECO:0000259" key="2">
    <source>
        <dbReference type="Pfam" id="PF13360"/>
    </source>
</evidence>
<dbReference type="SMART" id="SM00564">
    <property type="entry name" value="PQQ"/>
    <property type="match status" value="4"/>
</dbReference>
<dbReference type="InterPro" id="IPR018391">
    <property type="entry name" value="PQQ_b-propeller_rpt"/>
</dbReference>
<dbReference type="PANTHER" id="PTHR34512:SF30">
    <property type="entry name" value="OUTER MEMBRANE PROTEIN ASSEMBLY FACTOR BAMB"/>
    <property type="match status" value="1"/>
</dbReference>
<keyword evidence="1" id="KW-1133">Transmembrane helix</keyword>
<keyword evidence="1" id="KW-0472">Membrane</keyword>
<dbReference type="AlphaFoldDB" id="A0A939LPX0"/>
<protein>
    <submittedName>
        <fullName evidence="3">PQQ-binding-like beta-propeller repeat protein</fullName>
    </submittedName>
</protein>
<reference evidence="3" key="1">
    <citation type="submission" date="2021-03" db="EMBL/GenBank/DDBJ databases">
        <title>Actinotalea soli sp. nov., isolated from soil.</title>
        <authorList>
            <person name="Ping W."/>
            <person name="Zhang J."/>
        </authorList>
    </citation>
    <scope>NUCLEOTIDE SEQUENCE</scope>
    <source>
        <strain evidence="3">BY-33</strain>
    </source>
</reference>
<dbReference type="Pfam" id="PF13360">
    <property type="entry name" value="PQQ_2"/>
    <property type="match status" value="1"/>
</dbReference>
<proteinExistence type="predicted"/>